<organism evidence="2 3">
    <name type="scientific">Romanomermis culicivorax</name>
    <name type="common">Nematode worm</name>
    <dbReference type="NCBI Taxonomy" id="13658"/>
    <lineage>
        <taxon>Eukaryota</taxon>
        <taxon>Metazoa</taxon>
        <taxon>Ecdysozoa</taxon>
        <taxon>Nematoda</taxon>
        <taxon>Enoplea</taxon>
        <taxon>Dorylaimia</taxon>
        <taxon>Mermithida</taxon>
        <taxon>Mermithoidea</taxon>
        <taxon>Mermithidae</taxon>
        <taxon>Romanomermis</taxon>
    </lineage>
</organism>
<protein>
    <submittedName>
        <fullName evidence="3">Uncharacterized protein</fullName>
    </submittedName>
</protein>
<dbReference type="WBParaSite" id="nRc.2.0.1.t15308-RA">
    <property type="protein sequence ID" value="nRc.2.0.1.t15308-RA"/>
    <property type="gene ID" value="nRc.2.0.1.g15308"/>
</dbReference>
<accession>A0A915IPD8</accession>
<dbReference type="Proteomes" id="UP000887565">
    <property type="component" value="Unplaced"/>
</dbReference>
<name>A0A915IPD8_ROMCU</name>
<feature type="compositionally biased region" description="Basic and acidic residues" evidence="1">
    <location>
        <begin position="13"/>
        <end position="22"/>
    </location>
</feature>
<reference evidence="3" key="1">
    <citation type="submission" date="2022-11" db="UniProtKB">
        <authorList>
            <consortium name="WormBaseParasite"/>
        </authorList>
    </citation>
    <scope>IDENTIFICATION</scope>
</reference>
<evidence type="ECO:0000256" key="1">
    <source>
        <dbReference type="SAM" id="MobiDB-lite"/>
    </source>
</evidence>
<keyword evidence="2" id="KW-1185">Reference proteome</keyword>
<feature type="region of interest" description="Disordered" evidence="1">
    <location>
        <begin position="1"/>
        <end position="22"/>
    </location>
</feature>
<proteinExistence type="predicted"/>
<evidence type="ECO:0000313" key="2">
    <source>
        <dbReference type="Proteomes" id="UP000887565"/>
    </source>
</evidence>
<evidence type="ECO:0000313" key="3">
    <source>
        <dbReference type="WBParaSite" id="nRc.2.0.1.t15308-RA"/>
    </source>
</evidence>
<sequence length="191" mass="21920">MTASTPQYSFRLPLKDDSATPQKRADAHSKIFSVESSHSVMERWKNLLFTFSLKTRKNIKFRFFSQKNGIRRNRSAADGKILVSTRSSRVEIELASRYISRTLELKGPFILAFFGGTERNANQRNVTERKGNFRSVRLEVTVGRFPQLQFVVACSFRFYTFIVSNREPKSYHGSWSSISCGIEFTDGLPNV</sequence>
<dbReference type="AlphaFoldDB" id="A0A915IPD8"/>